<dbReference type="InterPro" id="IPR043502">
    <property type="entry name" value="DNA/RNA_pol_sf"/>
</dbReference>
<dbReference type="GO" id="GO:0004519">
    <property type="term" value="F:endonuclease activity"/>
    <property type="evidence" value="ECO:0007669"/>
    <property type="project" value="UniProtKB-KW"/>
</dbReference>
<dbReference type="CDD" id="cd09274">
    <property type="entry name" value="RNase_HI_RT_Ty3"/>
    <property type="match status" value="1"/>
</dbReference>
<dbReference type="FunFam" id="3.10.20.370:FF:000001">
    <property type="entry name" value="Retrovirus-related Pol polyprotein from transposon 17.6-like protein"/>
    <property type="match status" value="1"/>
</dbReference>
<keyword evidence="2" id="KW-0808">Transferase</keyword>
<dbReference type="FunFam" id="3.30.70.270:FF:000026">
    <property type="entry name" value="Transposon Ty3-G Gag-Pol polyprotein"/>
    <property type="match status" value="1"/>
</dbReference>
<dbReference type="InterPro" id="IPR000477">
    <property type="entry name" value="RT_dom"/>
</dbReference>
<evidence type="ECO:0000313" key="12">
    <source>
        <dbReference type="Proteomes" id="UP000326396"/>
    </source>
</evidence>
<dbReference type="SUPFAM" id="SSF56672">
    <property type="entry name" value="DNA/RNA polymerases"/>
    <property type="match status" value="1"/>
</dbReference>
<dbReference type="EMBL" id="SZYD01000012">
    <property type="protein sequence ID" value="KAD4584810.1"/>
    <property type="molecule type" value="Genomic_DNA"/>
</dbReference>
<dbReference type="Pfam" id="PF24626">
    <property type="entry name" value="SH3_Tf2-1"/>
    <property type="match status" value="1"/>
</dbReference>
<keyword evidence="1" id="KW-0645">Protease</keyword>
<dbReference type="OrthoDB" id="4488294at2759"/>
<comment type="caution">
    <text evidence="11">The sequence shown here is derived from an EMBL/GenBank/DDBJ whole genome shotgun (WGS) entry which is preliminary data.</text>
</comment>
<feature type="domain" description="Reverse transcriptase" evidence="8">
    <location>
        <begin position="2"/>
        <end position="125"/>
    </location>
</feature>
<evidence type="ECO:0000256" key="3">
    <source>
        <dbReference type="ARBA" id="ARBA00022695"/>
    </source>
</evidence>
<dbReference type="GO" id="GO:0006508">
    <property type="term" value="P:proteolysis"/>
    <property type="evidence" value="ECO:0007669"/>
    <property type="project" value="UniProtKB-KW"/>
</dbReference>
<dbReference type="InterPro" id="IPR012337">
    <property type="entry name" value="RNaseH-like_sf"/>
</dbReference>
<feature type="domain" description="Tf2-1-like SH3-like" evidence="10">
    <location>
        <begin position="495"/>
        <end position="531"/>
    </location>
</feature>
<name>A0A5N6NC60_9ASTR</name>
<protein>
    <recommendedName>
        <fullName evidence="13">Reverse transcriptase domain-containing protein</fullName>
    </recommendedName>
</protein>
<gene>
    <name evidence="11" type="ORF">E3N88_22411</name>
</gene>
<dbReference type="CDD" id="cd01647">
    <property type="entry name" value="RT_LTR"/>
    <property type="match status" value="1"/>
</dbReference>
<dbReference type="InterPro" id="IPR041373">
    <property type="entry name" value="RT_RNaseH"/>
</dbReference>
<keyword evidence="3" id="KW-0548">Nucleotidyltransferase</keyword>
<keyword evidence="12" id="KW-1185">Reference proteome</keyword>
<evidence type="ECO:0000256" key="2">
    <source>
        <dbReference type="ARBA" id="ARBA00022679"/>
    </source>
</evidence>
<evidence type="ECO:0000259" key="8">
    <source>
        <dbReference type="Pfam" id="PF00078"/>
    </source>
</evidence>
<dbReference type="AlphaFoldDB" id="A0A5N6NC60"/>
<keyword evidence="6" id="KW-0378">Hydrolase</keyword>
<evidence type="ECO:0000259" key="10">
    <source>
        <dbReference type="Pfam" id="PF24626"/>
    </source>
</evidence>
<dbReference type="GO" id="GO:0003964">
    <property type="term" value="F:RNA-directed DNA polymerase activity"/>
    <property type="evidence" value="ECO:0007669"/>
    <property type="project" value="UniProtKB-KW"/>
</dbReference>
<evidence type="ECO:0000256" key="5">
    <source>
        <dbReference type="ARBA" id="ARBA00022759"/>
    </source>
</evidence>
<evidence type="ECO:0008006" key="13">
    <source>
        <dbReference type="Google" id="ProtNLM"/>
    </source>
</evidence>
<sequence length="533" mass="62001">MCIDYRELNKLTIKNRCPLPRIDELFDQLQGAQYFSKIDLRSGYHQLKVQEEDIPKTAFRTRYGHYEFMVMNFGLTNAPAVFMDLMNRVCKPYLDQFVIVFIGVIVIYSKSKDEHEQHLRKILELEVQFLGHVVNSEGIHVDPTKIEAIKNWDTPKTPTEIRSFLGLAGYYRRFISNFSKIALPLTKLTQKSEPFVWEQKQEDAIQTLKQKLCDAPTLSLPEGTDDFVVYCDASHQGLGCLLIQRDKAIVYASRQLKIHEKNYTTHDLELRAVVFALKIWRHYLYGTKCTIFTDHQSLQHIFDQKELNMRQRRWVEFLNSVIKYHPGKANDVADALSRKERVKLLRVKAMGMTVQTILRDRIIQAQQESVERGNLKKELDCGAKNHSLRRNQMELSTTRIAYIAEYVGRYLTCAKVKAEHQKPSGLLEQPEIPLWKWEQIAMDFITKLPRTSSGHDTIWVIIDRLTKSAHFLPMHETFTMDKLARLYINKIVAVVRFGKKGKLAPRYVGPFEIVERIGPVAYRLRLPDELSGV</sequence>
<proteinExistence type="predicted"/>
<evidence type="ECO:0000256" key="6">
    <source>
        <dbReference type="ARBA" id="ARBA00022801"/>
    </source>
</evidence>
<dbReference type="InterPro" id="IPR056924">
    <property type="entry name" value="SH3_Tf2-1"/>
</dbReference>
<dbReference type="InterPro" id="IPR043128">
    <property type="entry name" value="Rev_trsase/Diguanyl_cyclase"/>
</dbReference>
<accession>A0A5N6NC60</accession>
<dbReference type="InterPro" id="IPR036397">
    <property type="entry name" value="RNaseH_sf"/>
</dbReference>
<dbReference type="Gene3D" id="3.10.10.10">
    <property type="entry name" value="HIV Type 1 Reverse Transcriptase, subunit A, domain 1"/>
    <property type="match status" value="1"/>
</dbReference>
<dbReference type="SUPFAM" id="SSF53098">
    <property type="entry name" value="Ribonuclease H-like"/>
    <property type="match status" value="1"/>
</dbReference>
<evidence type="ECO:0000256" key="1">
    <source>
        <dbReference type="ARBA" id="ARBA00022670"/>
    </source>
</evidence>
<keyword evidence="4" id="KW-0540">Nuclease</keyword>
<dbReference type="Pfam" id="PF00078">
    <property type="entry name" value="RVT_1"/>
    <property type="match status" value="1"/>
</dbReference>
<dbReference type="GO" id="GO:0003676">
    <property type="term" value="F:nucleic acid binding"/>
    <property type="evidence" value="ECO:0007669"/>
    <property type="project" value="InterPro"/>
</dbReference>
<feature type="domain" description="Reverse transcriptase RNase H-like" evidence="9">
    <location>
        <begin position="225"/>
        <end position="319"/>
    </location>
</feature>
<keyword evidence="5" id="KW-0255">Endonuclease</keyword>
<dbReference type="InterPro" id="IPR050951">
    <property type="entry name" value="Retrovirus_Pol_polyprotein"/>
</dbReference>
<dbReference type="FunFam" id="3.10.10.10:FF:000007">
    <property type="entry name" value="Retrovirus-related Pol polyprotein from transposon 17.6-like Protein"/>
    <property type="match status" value="1"/>
</dbReference>
<dbReference type="Pfam" id="PF17917">
    <property type="entry name" value="RT_RNaseH"/>
    <property type="match status" value="1"/>
</dbReference>
<organism evidence="11 12">
    <name type="scientific">Mikania micrantha</name>
    <name type="common">bitter vine</name>
    <dbReference type="NCBI Taxonomy" id="192012"/>
    <lineage>
        <taxon>Eukaryota</taxon>
        <taxon>Viridiplantae</taxon>
        <taxon>Streptophyta</taxon>
        <taxon>Embryophyta</taxon>
        <taxon>Tracheophyta</taxon>
        <taxon>Spermatophyta</taxon>
        <taxon>Magnoliopsida</taxon>
        <taxon>eudicotyledons</taxon>
        <taxon>Gunneridae</taxon>
        <taxon>Pentapetalae</taxon>
        <taxon>asterids</taxon>
        <taxon>campanulids</taxon>
        <taxon>Asterales</taxon>
        <taxon>Asteraceae</taxon>
        <taxon>Asteroideae</taxon>
        <taxon>Heliantheae alliance</taxon>
        <taxon>Eupatorieae</taxon>
        <taxon>Mikania</taxon>
    </lineage>
</organism>
<evidence type="ECO:0000256" key="7">
    <source>
        <dbReference type="ARBA" id="ARBA00022918"/>
    </source>
</evidence>
<reference evidence="11 12" key="1">
    <citation type="submission" date="2019-05" db="EMBL/GenBank/DDBJ databases">
        <title>Mikania micrantha, genome provides insights into the molecular mechanism of rapid growth.</title>
        <authorList>
            <person name="Liu B."/>
        </authorList>
    </citation>
    <scope>NUCLEOTIDE SEQUENCE [LARGE SCALE GENOMIC DNA]</scope>
    <source>
        <strain evidence="11">NLD-2019</strain>
        <tissue evidence="11">Leaf</tissue>
    </source>
</reference>
<dbReference type="Proteomes" id="UP000326396">
    <property type="component" value="Linkage Group LG2"/>
</dbReference>
<dbReference type="Gene3D" id="3.30.420.10">
    <property type="entry name" value="Ribonuclease H-like superfamily/Ribonuclease H"/>
    <property type="match status" value="2"/>
</dbReference>
<evidence type="ECO:0000259" key="9">
    <source>
        <dbReference type="Pfam" id="PF17917"/>
    </source>
</evidence>
<dbReference type="PANTHER" id="PTHR37984">
    <property type="entry name" value="PROTEIN CBG26694"/>
    <property type="match status" value="1"/>
</dbReference>
<dbReference type="GO" id="GO:0008233">
    <property type="term" value="F:peptidase activity"/>
    <property type="evidence" value="ECO:0007669"/>
    <property type="project" value="UniProtKB-KW"/>
</dbReference>
<evidence type="ECO:0000313" key="11">
    <source>
        <dbReference type="EMBL" id="KAD4584810.1"/>
    </source>
</evidence>
<dbReference type="Gene3D" id="3.30.70.270">
    <property type="match status" value="2"/>
</dbReference>
<dbReference type="PANTHER" id="PTHR37984:SF5">
    <property type="entry name" value="PROTEIN NYNRIN-LIKE"/>
    <property type="match status" value="1"/>
</dbReference>
<keyword evidence="7" id="KW-0695">RNA-directed DNA polymerase</keyword>
<evidence type="ECO:0000256" key="4">
    <source>
        <dbReference type="ARBA" id="ARBA00022722"/>
    </source>
</evidence>